<sequence length="267" mass="28653">MLVERIVMQARGARPRRSPAAARWSTPPLPPFAGNHPAGPTRRRWWFRAVPGLSPEDVVAVHESLRRHAAESEVERLERGYAMAAGRPWRPVLVEADGLVIDDISRLRTWPGGGPSLLRMRTFGRAAIYVARPSGHLLSVDDGRRMARRTCAEVGAIVRRRRGLSAGFLGSDWRIPGFVLAFPIAASACETASGRSGLALSGLGAASALLVLWLRWCHERAGTPTLAVVRGGAPSRTATARAALVAVTVAVALFLAVAGVSWLGSLR</sequence>
<feature type="region of interest" description="Disordered" evidence="1">
    <location>
        <begin position="17"/>
        <end position="36"/>
    </location>
</feature>
<keyword evidence="2" id="KW-1133">Transmembrane helix</keyword>
<proteinExistence type="predicted"/>
<evidence type="ECO:0000256" key="1">
    <source>
        <dbReference type="SAM" id="MobiDB-lite"/>
    </source>
</evidence>
<evidence type="ECO:0000313" key="3">
    <source>
        <dbReference type="EMBL" id="CAA9543161.1"/>
    </source>
</evidence>
<keyword evidence="2" id="KW-0812">Transmembrane</keyword>
<dbReference type="AlphaFoldDB" id="A0A6J4U828"/>
<gene>
    <name evidence="3" type="ORF">AVDCRST_MAG19-79</name>
</gene>
<evidence type="ECO:0000256" key="2">
    <source>
        <dbReference type="SAM" id="Phobius"/>
    </source>
</evidence>
<feature type="transmembrane region" description="Helical" evidence="2">
    <location>
        <begin position="238"/>
        <end position="263"/>
    </location>
</feature>
<organism evidence="3">
    <name type="scientific">uncultured Thermomicrobiales bacterium</name>
    <dbReference type="NCBI Taxonomy" id="1645740"/>
    <lineage>
        <taxon>Bacteria</taxon>
        <taxon>Pseudomonadati</taxon>
        <taxon>Thermomicrobiota</taxon>
        <taxon>Thermomicrobia</taxon>
        <taxon>Thermomicrobiales</taxon>
        <taxon>environmental samples</taxon>
    </lineage>
</organism>
<name>A0A6J4U828_9BACT</name>
<reference evidence="3" key="1">
    <citation type="submission" date="2020-02" db="EMBL/GenBank/DDBJ databases">
        <authorList>
            <person name="Meier V. D."/>
        </authorList>
    </citation>
    <scope>NUCLEOTIDE SEQUENCE</scope>
    <source>
        <strain evidence="3">AVDCRST_MAG19</strain>
    </source>
</reference>
<protein>
    <submittedName>
        <fullName evidence="3">Uncharacterized protein</fullName>
    </submittedName>
</protein>
<keyword evidence="2" id="KW-0472">Membrane</keyword>
<accession>A0A6J4U828</accession>
<dbReference type="EMBL" id="CADCWL010000005">
    <property type="protein sequence ID" value="CAA9543161.1"/>
    <property type="molecule type" value="Genomic_DNA"/>
</dbReference>